<protein>
    <recommendedName>
        <fullName evidence="4">Putative zinc-finger domain-containing protein</fullName>
    </recommendedName>
</protein>
<name>A0A3E0VS24_9MICO</name>
<evidence type="ECO:0000256" key="1">
    <source>
        <dbReference type="ARBA" id="ARBA00023015"/>
    </source>
</evidence>
<keyword evidence="2" id="KW-0804">Transcription</keyword>
<dbReference type="Pfam" id="PF13490">
    <property type="entry name" value="zf-HC2"/>
    <property type="match status" value="1"/>
</dbReference>
<organism evidence="5 6">
    <name type="scientific">Subtercola boreus</name>
    <dbReference type="NCBI Taxonomy" id="120213"/>
    <lineage>
        <taxon>Bacteria</taxon>
        <taxon>Bacillati</taxon>
        <taxon>Actinomycetota</taxon>
        <taxon>Actinomycetes</taxon>
        <taxon>Micrococcales</taxon>
        <taxon>Microbacteriaceae</taxon>
        <taxon>Subtercola</taxon>
    </lineage>
</organism>
<evidence type="ECO:0000259" key="4">
    <source>
        <dbReference type="Pfam" id="PF13490"/>
    </source>
</evidence>
<reference evidence="5 6" key="1">
    <citation type="submission" date="2017-04" db="EMBL/GenBank/DDBJ databases">
        <title>Comparative genome analysis of Subtercola boreus.</title>
        <authorList>
            <person name="Cho Y.-J."/>
            <person name="Cho A."/>
            <person name="Kim O.-S."/>
            <person name="Lee J.-I."/>
        </authorList>
    </citation>
    <scope>NUCLEOTIDE SEQUENCE [LARGE SCALE GENOMIC DNA]</scope>
    <source>
        <strain evidence="5 6">P27479</strain>
    </source>
</reference>
<gene>
    <name evidence="5" type="ORF">B7R22_15385</name>
</gene>
<evidence type="ECO:0000256" key="2">
    <source>
        <dbReference type="ARBA" id="ARBA00023163"/>
    </source>
</evidence>
<dbReference type="RefSeq" id="WP_116412596.1">
    <property type="nucleotide sequence ID" value="NZ_NBXB01000041.1"/>
</dbReference>
<keyword evidence="3" id="KW-0812">Transmembrane</keyword>
<feature type="transmembrane region" description="Helical" evidence="3">
    <location>
        <begin position="99"/>
        <end position="120"/>
    </location>
</feature>
<dbReference type="InterPro" id="IPR027383">
    <property type="entry name" value="Znf_put"/>
</dbReference>
<evidence type="ECO:0000256" key="3">
    <source>
        <dbReference type="SAM" id="Phobius"/>
    </source>
</evidence>
<feature type="domain" description="Putative zinc-finger" evidence="4">
    <location>
        <begin position="20"/>
        <end position="45"/>
    </location>
</feature>
<dbReference type="Gene3D" id="1.10.10.1320">
    <property type="entry name" value="Anti-sigma factor, zinc-finger domain"/>
    <property type="match status" value="1"/>
</dbReference>
<dbReference type="OrthoDB" id="5242431at2"/>
<dbReference type="Proteomes" id="UP000256541">
    <property type="component" value="Unassembled WGS sequence"/>
</dbReference>
<keyword evidence="3" id="KW-1133">Transmembrane helix</keyword>
<dbReference type="InterPro" id="IPR041916">
    <property type="entry name" value="Anti_sigma_zinc_sf"/>
</dbReference>
<keyword evidence="1" id="KW-0805">Transcription regulation</keyword>
<evidence type="ECO:0000313" key="6">
    <source>
        <dbReference type="Proteomes" id="UP000256541"/>
    </source>
</evidence>
<sequence>MNAREDAIGPDDRFRDWDAAYVLGSLAPAERHEYEQHVAGCPDCRAALADLAGMPGLLASVARAEAVGLVQGPVEATVPAELLPRLLARARRARLRRRVFTSAGILAVAAAVTVALVVSLSPVTVAPVTASQDDRLTFTAEVQSPLSAVAVLGEEPWGTRIDWTCTYEGQVGSGTARSYAMLVTDRRGEATQVASWTSGPGTTATPTATTSIRRSDITAVSIVSGETGAVLLRSVLHDAG</sequence>
<keyword evidence="3" id="KW-0472">Membrane</keyword>
<evidence type="ECO:0000313" key="5">
    <source>
        <dbReference type="EMBL" id="RFA12501.1"/>
    </source>
</evidence>
<comment type="caution">
    <text evidence="5">The sequence shown here is derived from an EMBL/GenBank/DDBJ whole genome shotgun (WGS) entry which is preliminary data.</text>
</comment>
<accession>A0A3E0VS24</accession>
<dbReference type="AlphaFoldDB" id="A0A3E0VS24"/>
<dbReference type="EMBL" id="NBXB01000041">
    <property type="protein sequence ID" value="RFA12501.1"/>
    <property type="molecule type" value="Genomic_DNA"/>
</dbReference>
<proteinExistence type="predicted"/>